<sequence>MQELAARVMRRVPRAVAQAMTLMESDHPEHLARAQALMQQLRETHASLRRPNRALKIGVSGTPGVGTFGVVSRLAMHILALDSRFDGQDQGPESDSGWNSVCVLAVDPSSPRTHGAILGDVARMPELATHPRAFVRASASRGAYGGLAPSTADLIQVAELAGYGTILVETVGVGQSEAFVADIVDVLLLLVSFNSGDELQASKRGLLELVDMVIVNKADGDHVREASHTRHMYESALAMLSKHVYAKKRVLLSSSSVHDSAAPGYTDDNIYTPETLWPEILEMATTARKAKTTFQKDTDESEDTSHHSSLVAAFWNELAVELRRSLPSHSSTSLQQILKGAEMHVRTGDLSARSAARQAVQQILAALERIPK</sequence>
<dbReference type="GO" id="GO:0005737">
    <property type="term" value="C:cytoplasm"/>
    <property type="evidence" value="ECO:0007669"/>
    <property type="project" value="TreeGrafter"/>
</dbReference>
<proteinExistence type="inferred from homology"/>
<dbReference type="SUPFAM" id="SSF52540">
    <property type="entry name" value="P-loop containing nucleoside triphosphate hydrolases"/>
    <property type="match status" value="1"/>
</dbReference>
<evidence type="ECO:0000313" key="2">
    <source>
        <dbReference type="EMBL" id="KAA8496868.1"/>
    </source>
</evidence>
<dbReference type="Pfam" id="PF03308">
    <property type="entry name" value="MeaB"/>
    <property type="match status" value="1"/>
</dbReference>
<keyword evidence="3" id="KW-1185">Reference proteome</keyword>
<evidence type="ECO:0000313" key="3">
    <source>
        <dbReference type="Proteomes" id="UP000324585"/>
    </source>
</evidence>
<comment type="caution">
    <text evidence="2">The sequence shown here is derived from an EMBL/GenBank/DDBJ whole genome shotgun (WGS) entry which is preliminary data.</text>
</comment>
<protein>
    <submittedName>
        <fullName evidence="2">GTPase ArgK</fullName>
    </submittedName>
</protein>
<dbReference type="Gene3D" id="1.20.5.170">
    <property type="match status" value="1"/>
</dbReference>
<dbReference type="PANTHER" id="PTHR23408:SF3">
    <property type="entry name" value="METHYLMALONIC ACIDURIA TYPE A PROTEIN, MITOCHONDRIAL"/>
    <property type="match status" value="1"/>
</dbReference>
<dbReference type="Gene3D" id="3.40.50.300">
    <property type="entry name" value="P-loop containing nucleotide triphosphate hydrolases"/>
    <property type="match status" value="1"/>
</dbReference>
<dbReference type="InterPro" id="IPR027417">
    <property type="entry name" value="P-loop_NTPase"/>
</dbReference>
<dbReference type="PANTHER" id="PTHR23408">
    <property type="entry name" value="METHYLMALONYL-COA MUTASE"/>
    <property type="match status" value="1"/>
</dbReference>
<accession>A0A5J4Z0I8</accession>
<dbReference type="Proteomes" id="UP000324585">
    <property type="component" value="Unassembled WGS sequence"/>
</dbReference>
<dbReference type="EMBL" id="VRMN01000002">
    <property type="protein sequence ID" value="KAA8496868.1"/>
    <property type="molecule type" value="Genomic_DNA"/>
</dbReference>
<dbReference type="GO" id="GO:0003924">
    <property type="term" value="F:GTPase activity"/>
    <property type="evidence" value="ECO:0007669"/>
    <property type="project" value="InterPro"/>
</dbReference>
<dbReference type="OrthoDB" id="1476984at2759"/>
<gene>
    <name evidence="2" type="ORF">FVE85_0597</name>
</gene>
<dbReference type="InterPro" id="IPR005129">
    <property type="entry name" value="GTPase_ArgK"/>
</dbReference>
<dbReference type="AlphaFoldDB" id="A0A5J4Z0I8"/>
<reference evidence="3" key="1">
    <citation type="journal article" date="2019" name="Nat. Commun.">
        <title>Expansion of phycobilisome linker gene families in mesophilic red algae.</title>
        <authorList>
            <person name="Lee J."/>
            <person name="Kim D."/>
            <person name="Bhattacharya D."/>
            <person name="Yoon H.S."/>
        </authorList>
    </citation>
    <scope>NUCLEOTIDE SEQUENCE [LARGE SCALE GENOMIC DNA]</scope>
    <source>
        <strain evidence="3">CCMP 1328</strain>
    </source>
</reference>
<dbReference type="GO" id="GO:0005525">
    <property type="term" value="F:GTP binding"/>
    <property type="evidence" value="ECO:0007669"/>
    <property type="project" value="InterPro"/>
</dbReference>
<evidence type="ECO:0000256" key="1">
    <source>
        <dbReference type="ARBA" id="ARBA00009625"/>
    </source>
</evidence>
<comment type="similarity">
    <text evidence="1">Belongs to the SIMIBI class G3E GTPase family. ArgK/MeaB subfamily.</text>
</comment>
<name>A0A5J4Z0I8_PORPP</name>
<organism evidence="2 3">
    <name type="scientific">Porphyridium purpureum</name>
    <name type="common">Red alga</name>
    <name type="synonym">Porphyridium cruentum</name>
    <dbReference type="NCBI Taxonomy" id="35688"/>
    <lineage>
        <taxon>Eukaryota</taxon>
        <taxon>Rhodophyta</taxon>
        <taxon>Bangiophyceae</taxon>
        <taxon>Porphyridiales</taxon>
        <taxon>Porphyridiaceae</taxon>
        <taxon>Porphyridium</taxon>
    </lineage>
</organism>